<organism evidence="2 3">
    <name type="scientific">Paenibacillus terricola</name>
    <dbReference type="NCBI Taxonomy" id="2763503"/>
    <lineage>
        <taxon>Bacteria</taxon>
        <taxon>Bacillati</taxon>
        <taxon>Bacillota</taxon>
        <taxon>Bacilli</taxon>
        <taxon>Bacillales</taxon>
        <taxon>Paenibacillaceae</taxon>
        <taxon>Paenibacillus</taxon>
    </lineage>
</organism>
<proteinExistence type="predicted"/>
<evidence type="ECO:0000313" key="2">
    <source>
        <dbReference type="EMBL" id="MBD3921356.1"/>
    </source>
</evidence>
<reference evidence="2 3" key="1">
    <citation type="submission" date="2020-09" db="EMBL/GenBank/DDBJ databases">
        <title>Paenibacillus sp. strain PR3 16S rRNA gene Genome sequencing and assembly.</title>
        <authorList>
            <person name="Kim J."/>
        </authorList>
    </citation>
    <scope>NUCLEOTIDE SEQUENCE [LARGE SCALE GENOMIC DNA]</scope>
    <source>
        <strain evidence="2 3">PR3</strain>
    </source>
</reference>
<feature type="signal peptide" evidence="1">
    <location>
        <begin position="1"/>
        <end position="24"/>
    </location>
</feature>
<comment type="caution">
    <text evidence="2">The sequence shown here is derived from an EMBL/GenBank/DDBJ whole genome shotgun (WGS) entry which is preliminary data.</text>
</comment>
<gene>
    <name evidence="2" type="ORF">H8B09_21485</name>
</gene>
<dbReference type="EMBL" id="JACXZA010000005">
    <property type="protein sequence ID" value="MBD3921356.1"/>
    <property type="molecule type" value="Genomic_DNA"/>
</dbReference>
<evidence type="ECO:0000256" key="1">
    <source>
        <dbReference type="SAM" id="SignalP"/>
    </source>
</evidence>
<keyword evidence="3" id="KW-1185">Reference proteome</keyword>
<name>A0ABR8MZJ9_9BACL</name>
<evidence type="ECO:0000313" key="3">
    <source>
        <dbReference type="Proteomes" id="UP000609346"/>
    </source>
</evidence>
<keyword evidence="1" id="KW-0732">Signal</keyword>
<protein>
    <submittedName>
        <fullName evidence="2">Uncharacterized protein</fullName>
    </submittedName>
</protein>
<accession>A0ABR8MZJ9</accession>
<feature type="chain" id="PRO_5045793266" evidence="1">
    <location>
        <begin position="25"/>
        <end position="165"/>
    </location>
</feature>
<sequence>MFKKAIVIGATVAAGLLLLSVGFAASTNSRNTQQVDTAVVNTAPSNIQQHITTFTGPINESFHTAMISQVTHNGASAYYNEFSTAPENGRNLNIYVSNNGTGMVKFDVKRNGVKLETVDIAAGTGKLRSFTELADSAIGLSGDWEVYVYTTDGAKMNLNVNAPQY</sequence>
<dbReference type="Proteomes" id="UP000609346">
    <property type="component" value="Unassembled WGS sequence"/>
</dbReference>
<dbReference type="RefSeq" id="WP_191205615.1">
    <property type="nucleotide sequence ID" value="NZ_JACXZA010000005.1"/>
</dbReference>